<dbReference type="Proteomes" id="UP000192223">
    <property type="component" value="Unplaced"/>
</dbReference>
<dbReference type="FunCoup" id="A0A1W4X9S5">
    <property type="interactions" value="984"/>
</dbReference>
<evidence type="ECO:0000256" key="2">
    <source>
        <dbReference type="ARBA" id="ARBA00005126"/>
    </source>
</evidence>
<accession>A0A1W4X9S5</accession>
<dbReference type="KEGG" id="apln:108739648"/>
<dbReference type="EC" id="4.2.3.12" evidence="4"/>
<dbReference type="OrthoDB" id="14045at2759"/>
<comment type="cofactor">
    <cofactor evidence="1">
        <name>Zn(2+)</name>
        <dbReference type="ChEBI" id="CHEBI:29105"/>
    </cofactor>
</comment>
<comment type="pathway">
    <text evidence="2">Cofactor biosynthesis; tetrahydrobiopterin biosynthesis; tetrahydrobiopterin from 7,8-dihydroneopterin triphosphate: step 1/3.</text>
</comment>
<dbReference type="GO" id="GO:0005739">
    <property type="term" value="C:mitochondrion"/>
    <property type="evidence" value="ECO:0007669"/>
    <property type="project" value="TreeGrafter"/>
</dbReference>
<organism evidence="9 10">
    <name type="scientific">Agrilus planipennis</name>
    <name type="common">Emerald ash borer</name>
    <name type="synonym">Agrilus marcopoli</name>
    <dbReference type="NCBI Taxonomy" id="224129"/>
    <lineage>
        <taxon>Eukaryota</taxon>
        <taxon>Metazoa</taxon>
        <taxon>Ecdysozoa</taxon>
        <taxon>Arthropoda</taxon>
        <taxon>Hexapoda</taxon>
        <taxon>Insecta</taxon>
        <taxon>Pterygota</taxon>
        <taxon>Neoptera</taxon>
        <taxon>Endopterygota</taxon>
        <taxon>Coleoptera</taxon>
        <taxon>Polyphaga</taxon>
        <taxon>Elateriformia</taxon>
        <taxon>Buprestoidea</taxon>
        <taxon>Buprestidae</taxon>
        <taxon>Agrilinae</taxon>
        <taxon>Agrilus</taxon>
    </lineage>
</organism>
<dbReference type="InParanoid" id="A0A1W4X9S5"/>
<evidence type="ECO:0000256" key="3">
    <source>
        <dbReference type="ARBA" id="ARBA00009164"/>
    </source>
</evidence>
<dbReference type="UniPathway" id="UPA00849">
    <property type="reaction ID" value="UER00819"/>
</dbReference>
<evidence type="ECO:0000313" key="9">
    <source>
        <dbReference type="Proteomes" id="UP000192223"/>
    </source>
</evidence>
<evidence type="ECO:0000256" key="5">
    <source>
        <dbReference type="ARBA" id="ARBA00022723"/>
    </source>
</evidence>
<dbReference type="GeneID" id="108739648"/>
<sequence length="139" mass="16133">MPPKAYQTRKMSFSACHRLHSISLTDEENIKLYGKCNHKNGHGHNYTVEVTLYGAINPDTGMILNMTVLKKYMEIAIMEPLDHRNIDKDVEYFKTKPSTTENVAIFIWDHLKEIMDCPELLHEVKIHETENNIVAYRGD</sequence>
<dbReference type="GO" id="GO:0006729">
    <property type="term" value="P:tetrahydrobiopterin biosynthetic process"/>
    <property type="evidence" value="ECO:0007669"/>
    <property type="project" value="UniProtKB-UniPathway"/>
</dbReference>
<keyword evidence="8" id="KW-0456">Lyase</keyword>
<gene>
    <name evidence="10" type="primary">LOC108739648</name>
</gene>
<dbReference type="RefSeq" id="XP_018329153.1">
    <property type="nucleotide sequence ID" value="XM_018473651.2"/>
</dbReference>
<dbReference type="GO" id="GO:0046872">
    <property type="term" value="F:metal ion binding"/>
    <property type="evidence" value="ECO:0007669"/>
    <property type="project" value="UniProtKB-KW"/>
</dbReference>
<name>A0A1W4X9S5_AGRPL</name>
<dbReference type="CTD" id="136035496"/>
<dbReference type="SUPFAM" id="SSF55620">
    <property type="entry name" value="Tetrahydrobiopterin biosynthesis enzymes-like"/>
    <property type="match status" value="1"/>
</dbReference>
<proteinExistence type="inferred from homology"/>
<evidence type="ECO:0000256" key="6">
    <source>
        <dbReference type="ARBA" id="ARBA00022833"/>
    </source>
</evidence>
<keyword evidence="9" id="KW-1185">Reference proteome</keyword>
<dbReference type="STRING" id="224129.A0A1W4X9S5"/>
<dbReference type="InterPro" id="IPR038418">
    <property type="entry name" value="6-PTP_synth/QueD_sf"/>
</dbReference>
<protein>
    <recommendedName>
        <fullName evidence="4">6-pyruvoyltetrahydropterin synthase</fullName>
        <ecNumber evidence="4">4.2.3.12</ecNumber>
    </recommendedName>
</protein>
<dbReference type="FunFam" id="3.30.479.10:FF:000003">
    <property type="entry name" value="6-pyruvoyl tetrahydrobiopterin synthase"/>
    <property type="match status" value="1"/>
</dbReference>
<dbReference type="CDD" id="cd00470">
    <property type="entry name" value="PTPS"/>
    <property type="match status" value="1"/>
</dbReference>
<keyword evidence="7" id="KW-0783">Tetrahydrobiopterin biosynthesis</keyword>
<dbReference type="GO" id="GO:0003874">
    <property type="term" value="F:6-pyruvoyltetrahydropterin synthase activity"/>
    <property type="evidence" value="ECO:0007669"/>
    <property type="project" value="UniProtKB-EC"/>
</dbReference>
<dbReference type="PANTHER" id="PTHR12589:SF7">
    <property type="entry name" value="6-PYRUVOYL TETRAHYDROBIOPTERIN SYNTHASE"/>
    <property type="match status" value="1"/>
</dbReference>
<evidence type="ECO:0000256" key="8">
    <source>
        <dbReference type="ARBA" id="ARBA00023239"/>
    </source>
</evidence>
<keyword evidence="6" id="KW-0862">Zinc</keyword>
<evidence type="ECO:0000256" key="1">
    <source>
        <dbReference type="ARBA" id="ARBA00001947"/>
    </source>
</evidence>
<keyword evidence="5" id="KW-0479">Metal-binding</keyword>
<dbReference type="Pfam" id="PF01242">
    <property type="entry name" value="PTPS"/>
    <property type="match status" value="1"/>
</dbReference>
<reference evidence="10" key="1">
    <citation type="submission" date="2025-08" db="UniProtKB">
        <authorList>
            <consortium name="RefSeq"/>
        </authorList>
    </citation>
    <scope>IDENTIFICATION</scope>
    <source>
        <tissue evidence="10">Entire body</tissue>
    </source>
</reference>
<evidence type="ECO:0000256" key="4">
    <source>
        <dbReference type="ARBA" id="ARBA00013100"/>
    </source>
</evidence>
<evidence type="ECO:0000313" key="10">
    <source>
        <dbReference type="RefSeq" id="XP_018329153.1"/>
    </source>
</evidence>
<comment type="similarity">
    <text evidence="3">Belongs to the PTPS family.</text>
</comment>
<dbReference type="Gene3D" id="3.30.479.10">
    <property type="entry name" value="6-pyruvoyl tetrahydropterin synthase/QueD"/>
    <property type="match status" value="1"/>
</dbReference>
<evidence type="ECO:0000256" key="7">
    <source>
        <dbReference type="ARBA" id="ARBA00023007"/>
    </source>
</evidence>
<dbReference type="PANTHER" id="PTHR12589">
    <property type="entry name" value="PYRUVOYL TETRAHYDROBIOPTERIN SYNTHASE"/>
    <property type="match status" value="1"/>
</dbReference>
<dbReference type="AlphaFoldDB" id="A0A1W4X9S5"/>
<dbReference type="InterPro" id="IPR007115">
    <property type="entry name" value="6-PTP_synth/QueD"/>
</dbReference>